<keyword evidence="1" id="KW-0472">Membrane</keyword>
<sequence>MEQAKRQYLIEFLGALGVYFVLLMLSIWLLAAYVQNDALRVVVAVLPMLPCIGMCWVVLRALRRLDEMQRQIQLEALGFAFAGTAVISLTYGFLQNVGAPDITMFAVWPVMGVLWCLGLVLANRRYR</sequence>
<dbReference type="Proteomes" id="UP000233597">
    <property type="component" value="Unassembled WGS sequence"/>
</dbReference>
<dbReference type="AlphaFoldDB" id="A0A2N3KY02"/>
<feature type="transmembrane region" description="Helical" evidence="1">
    <location>
        <begin position="74"/>
        <end position="93"/>
    </location>
</feature>
<organism evidence="2 3">
    <name type="scientific">Thalassospira marina</name>
    <dbReference type="NCBI Taxonomy" id="2048283"/>
    <lineage>
        <taxon>Bacteria</taxon>
        <taxon>Pseudomonadati</taxon>
        <taxon>Pseudomonadota</taxon>
        <taxon>Alphaproteobacteria</taxon>
        <taxon>Rhodospirillales</taxon>
        <taxon>Thalassospiraceae</taxon>
        <taxon>Thalassospira</taxon>
    </lineage>
</organism>
<dbReference type="RefSeq" id="WP_101264418.1">
    <property type="nucleotide sequence ID" value="NZ_NWTK01000002.1"/>
</dbReference>
<gene>
    <name evidence="2" type="ORF">COO20_04145</name>
</gene>
<dbReference type="EMBL" id="NWTK01000002">
    <property type="protein sequence ID" value="PKR55370.1"/>
    <property type="molecule type" value="Genomic_DNA"/>
</dbReference>
<name>A0A2N3KY02_9PROT</name>
<evidence type="ECO:0000313" key="3">
    <source>
        <dbReference type="Proteomes" id="UP000233597"/>
    </source>
</evidence>
<keyword evidence="1" id="KW-1133">Transmembrane helix</keyword>
<keyword evidence="1" id="KW-0812">Transmembrane</keyword>
<feature type="transmembrane region" description="Helical" evidence="1">
    <location>
        <begin position="12"/>
        <end position="35"/>
    </location>
</feature>
<feature type="transmembrane region" description="Helical" evidence="1">
    <location>
        <begin position="105"/>
        <end position="122"/>
    </location>
</feature>
<protein>
    <submittedName>
        <fullName evidence="2">Uncharacterized protein</fullName>
    </submittedName>
</protein>
<proteinExistence type="predicted"/>
<accession>A0A2N3KY02</accession>
<comment type="caution">
    <text evidence="2">The sequence shown here is derived from an EMBL/GenBank/DDBJ whole genome shotgun (WGS) entry which is preliminary data.</text>
</comment>
<evidence type="ECO:0000313" key="2">
    <source>
        <dbReference type="EMBL" id="PKR55370.1"/>
    </source>
</evidence>
<evidence type="ECO:0000256" key="1">
    <source>
        <dbReference type="SAM" id="Phobius"/>
    </source>
</evidence>
<reference evidence="2 3" key="1">
    <citation type="submission" date="2017-09" db="EMBL/GenBank/DDBJ databases">
        <title>Biodiversity and function of Thalassospira species in the particle-attached aromatic-hydrocarbon-degrading consortia from the surface seawater of the South China Sea.</title>
        <authorList>
            <person name="Dong C."/>
            <person name="Liu R."/>
            <person name="Shao Z."/>
        </authorList>
    </citation>
    <scope>NUCLEOTIDE SEQUENCE [LARGE SCALE GENOMIC DNA]</scope>
    <source>
        <strain evidence="2 3">CSC1P2</strain>
    </source>
</reference>
<dbReference type="OrthoDB" id="6107348at2"/>
<feature type="transmembrane region" description="Helical" evidence="1">
    <location>
        <begin position="41"/>
        <end position="62"/>
    </location>
</feature>